<organism evidence="1 2">
    <name type="scientific">Dichomitus squalens</name>
    <dbReference type="NCBI Taxonomy" id="114155"/>
    <lineage>
        <taxon>Eukaryota</taxon>
        <taxon>Fungi</taxon>
        <taxon>Dikarya</taxon>
        <taxon>Basidiomycota</taxon>
        <taxon>Agaricomycotina</taxon>
        <taxon>Agaricomycetes</taxon>
        <taxon>Polyporales</taxon>
        <taxon>Polyporaceae</taxon>
        <taxon>Dichomitus</taxon>
    </lineage>
</organism>
<name>A0A4Q9NZL9_9APHY</name>
<sequence>MPPPSLLTAVRRSLFGPRSLRSQGINIENVKPVYDRGSLPWWTRWTYFLVAADLITVTTMCELSWNHWTIWEELPSETPENVSSSLETKDPSQASGHYVLRPWWQRGFFALTTFTTGIVLGAILLGGRSRIVRRMFIVPSATSASSSSSTTKSGTAVPGRQVVIQSALHTKNQGVVFPLKRTRLVQSPLKTEMMVGIKDGRGHYSLGLEGAEVNGTKASLWDVRKALFTEWYGEKKGQQMFLNSSKVKGA</sequence>
<dbReference type="EMBL" id="ML145153">
    <property type="protein sequence ID" value="TBU56338.1"/>
    <property type="molecule type" value="Genomic_DNA"/>
</dbReference>
<proteinExistence type="predicted"/>
<reference evidence="1 2" key="1">
    <citation type="submission" date="2019-01" db="EMBL/GenBank/DDBJ databases">
        <title>Draft genome sequences of three monokaryotic isolates of the white-rot basidiomycete fungus Dichomitus squalens.</title>
        <authorList>
            <consortium name="DOE Joint Genome Institute"/>
            <person name="Lopez S.C."/>
            <person name="Andreopoulos B."/>
            <person name="Pangilinan J."/>
            <person name="Lipzen A."/>
            <person name="Riley R."/>
            <person name="Ahrendt S."/>
            <person name="Ng V."/>
            <person name="Barry K."/>
            <person name="Daum C."/>
            <person name="Grigoriev I.V."/>
            <person name="Hilden K.S."/>
            <person name="Makela M.R."/>
            <person name="de Vries R.P."/>
        </authorList>
    </citation>
    <scope>NUCLEOTIDE SEQUENCE [LARGE SCALE GENOMIC DNA]</scope>
    <source>
        <strain evidence="1 2">CBS 464.89</strain>
    </source>
</reference>
<keyword evidence="2" id="KW-1185">Reference proteome</keyword>
<dbReference type="OMA" id="YGEKRGM"/>
<evidence type="ECO:0000313" key="2">
    <source>
        <dbReference type="Proteomes" id="UP000292082"/>
    </source>
</evidence>
<gene>
    <name evidence="1" type="ORF">BD310DRAFT_978961</name>
</gene>
<accession>A0A4Q9NZL9</accession>
<dbReference type="Proteomes" id="UP000292082">
    <property type="component" value="Unassembled WGS sequence"/>
</dbReference>
<evidence type="ECO:0000313" key="1">
    <source>
        <dbReference type="EMBL" id="TBU56338.1"/>
    </source>
</evidence>
<dbReference type="AlphaFoldDB" id="A0A4Q9NZL9"/>
<protein>
    <submittedName>
        <fullName evidence="1">Uncharacterized protein</fullName>
    </submittedName>
</protein>